<dbReference type="SUPFAM" id="SSF52540">
    <property type="entry name" value="P-loop containing nucleoside triphosphate hydrolases"/>
    <property type="match status" value="1"/>
</dbReference>
<evidence type="ECO:0000256" key="1">
    <source>
        <dbReference type="SAM" id="Phobius"/>
    </source>
</evidence>
<dbReference type="Pfam" id="PF13304">
    <property type="entry name" value="AAA_21"/>
    <property type="match status" value="1"/>
</dbReference>
<keyword evidence="1" id="KW-0812">Transmembrane</keyword>
<dbReference type="Pfam" id="PF13476">
    <property type="entry name" value="AAA_23"/>
    <property type="match status" value="1"/>
</dbReference>
<dbReference type="EMBL" id="JAUCGM010000346">
    <property type="protein sequence ID" value="MDM8562909.1"/>
    <property type="molecule type" value="Genomic_DNA"/>
</dbReference>
<keyword evidence="1" id="KW-0472">Membrane</keyword>
<dbReference type="InterPro" id="IPR038729">
    <property type="entry name" value="Rad50/SbcC_AAA"/>
</dbReference>
<accession>A0ABT7VTM6</accession>
<keyword evidence="5" id="KW-1185">Reference proteome</keyword>
<dbReference type="InterPro" id="IPR051396">
    <property type="entry name" value="Bact_Antivir_Def_Nuclease"/>
</dbReference>
<dbReference type="Proteomes" id="UP001171945">
    <property type="component" value="Unassembled WGS sequence"/>
</dbReference>
<comment type="caution">
    <text evidence="4">The sequence shown here is derived from an EMBL/GenBank/DDBJ whole genome shotgun (WGS) entry which is preliminary data.</text>
</comment>
<dbReference type="Gene3D" id="3.40.50.300">
    <property type="entry name" value="P-loop containing nucleotide triphosphate hydrolases"/>
    <property type="match status" value="1"/>
</dbReference>
<keyword evidence="1" id="KW-1133">Transmembrane helix</keyword>
<feature type="domain" description="Rad50/SbcC-type AAA" evidence="3">
    <location>
        <begin position="3"/>
        <end position="172"/>
    </location>
</feature>
<dbReference type="PANTHER" id="PTHR43581">
    <property type="entry name" value="ATP/GTP PHOSPHATASE"/>
    <property type="match status" value="1"/>
</dbReference>
<evidence type="ECO:0000313" key="4">
    <source>
        <dbReference type="EMBL" id="MDM8562909.1"/>
    </source>
</evidence>
<reference evidence="4" key="1">
    <citation type="submission" date="2023-06" db="EMBL/GenBank/DDBJ databases">
        <title>Uncultivated large filamentous bacteria from sulfidic sediments reveal new species and different genomic features in energy metabolism and defense.</title>
        <authorList>
            <person name="Fonseca A."/>
        </authorList>
    </citation>
    <scope>NUCLEOTIDE SEQUENCE</scope>
    <source>
        <strain evidence="4">HSG4</strain>
    </source>
</reference>
<organism evidence="4 5">
    <name type="scientific">Candidatus Marithioploca araucensis</name>
    <dbReference type="NCBI Taxonomy" id="70273"/>
    <lineage>
        <taxon>Bacteria</taxon>
        <taxon>Pseudomonadati</taxon>
        <taxon>Pseudomonadota</taxon>
        <taxon>Gammaproteobacteria</taxon>
        <taxon>Thiotrichales</taxon>
        <taxon>Thiotrichaceae</taxon>
        <taxon>Candidatus Marithioploca</taxon>
    </lineage>
</organism>
<proteinExistence type="predicted"/>
<evidence type="ECO:0000313" key="5">
    <source>
        <dbReference type="Proteomes" id="UP001171945"/>
    </source>
</evidence>
<dbReference type="InterPro" id="IPR003959">
    <property type="entry name" value="ATPase_AAA_core"/>
</dbReference>
<evidence type="ECO:0000259" key="2">
    <source>
        <dbReference type="Pfam" id="PF13304"/>
    </source>
</evidence>
<feature type="domain" description="ATPase AAA-type core" evidence="2">
    <location>
        <begin position="180"/>
        <end position="302"/>
    </location>
</feature>
<name>A0ABT7VTM6_9GAMM</name>
<dbReference type="InterPro" id="IPR027417">
    <property type="entry name" value="P-loop_NTPase"/>
</dbReference>
<sequence>MVARNGQGKTSFLDAITVALGTFVGAFGLGKAKRFYPSDARYLQQPDTSISEQQYPVMVKANLAEPTMLVLRKLTGKKSGTTVKDANEMTEYGKKLMQKITEQQSVTLPVIAYYGSGRLWSVHKNMERKAVITESRTMGYEDCLSSASNFKQIQQWLNKAAYAVIQQKEMPEYSNSTLSQQVDGINAAVNQVLAGEDWSNFHYSMSYEELAMFHPQQGILPVSILSDGVRAMVSLTADLAWRCAKLNPHLKEQAYQETQGIVLIDEVDIHLYPVWQQKVIQSLQKTFPEIQFIVTTHSPQVLTTVDSDCIRIVSDGEVYCSSKGTKGAEASRVLKRVFGADVRPPEDENTKLLNTYLDRVYNEQWTLPETQKMRQQLDEIYADEEPALTEADLYIENKSWELSLEKN</sequence>
<evidence type="ECO:0000259" key="3">
    <source>
        <dbReference type="Pfam" id="PF13476"/>
    </source>
</evidence>
<gene>
    <name evidence="4" type="ORF">QUF54_06095</name>
</gene>
<protein>
    <submittedName>
        <fullName evidence="4">AAA family ATPase</fullName>
    </submittedName>
</protein>
<feature type="transmembrane region" description="Helical" evidence="1">
    <location>
        <begin position="12"/>
        <end position="30"/>
    </location>
</feature>
<dbReference type="PANTHER" id="PTHR43581:SF2">
    <property type="entry name" value="EXCINUCLEASE ATPASE SUBUNIT"/>
    <property type="match status" value="1"/>
</dbReference>